<name>A0A6H1ZPS9_9ZZZZ</name>
<reference evidence="1" key="1">
    <citation type="submission" date="2020-03" db="EMBL/GenBank/DDBJ databases">
        <title>The deep terrestrial virosphere.</title>
        <authorList>
            <person name="Holmfeldt K."/>
            <person name="Nilsson E."/>
            <person name="Simone D."/>
            <person name="Lopez-Fernandez M."/>
            <person name="Wu X."/>
            <person name="de Brujin I."/>
            <person name="Lundin D."/>
            <person name="Andersson A."/>
            <person name="Bertilsson S."/>
            <person name="Dopson M."/>
        </authorList>
    </citation>
    <scope>NUCLEOTIDE SEQUENCE</scope>
    <source>
        <strain evidence="1">TM448A01384</strain>
        <strain evidence="2">TM448B01418</strain>
    </source>
</reference>
<proteinExistence type="predicted"/>
<organism evidence="1">
    <name type="scientific">viral metagenome</name>
    <dbReference type="NCBI Taxonomy" id="1070528"/>
    <lineage>
        <taxon>unclassified sequences</taxon>
        <taxon>metagenomes</taxon>
        <taxon>organismal metagenomes</taxon>
    </lineage>
</organism>
<evidence type="ECO:0000313" key="1">
    <source>
        <dbReference type="EMBL" id="QJA49489.1"/>
    </source>
</evidence>
<accession>A0A6H1ZPS9</accession>
<dbReference type="EMBL" id="MT144139">
    <property type="protein sequence ID" value="QJA49489.1"/>
    <property type="molecule type" value="Genomic_DNA"/>
</dbReference>
<gene>
    <name evidence="1" type="ORF">TM448A01384_0015</name>
    <name evidence="2" type="ORF">TM448B01418_0014</name>
</gene>
<sequence>MKNILKLCMEFFGKFMSSIPEEDRIGFIESIILTKANYFNEQGKLRCLAFNGFEPVGERLKQEIGISSDRFVLVEPKYYCRWVSQRGKEYIFAFSKEVHMPLNTRVRIVKIWKMLNLALWVFGLPIVEHYPADYELMETKNEDTKKFEG</sequence>
<protein>
    <submittedName>
        <fullName evidence="1">Uncharacterized protein</fullName>
    </submittedName>
</protein>
<evidence type="ECO:0000313" key="2">
    <source>
        <dbReference type="EMBL" id="QJH98883.1"/>
    </source>
</evidence>
<dbReference type="AlphaFoldDB" id="A0A6H1ZPS9"/>
<dbReference type="EMBL" id="MT144756">
    <property type="protein sequence ID" value="QJH98883.1"/>
    <property type="molecule type" value="Genomic_DNA"/>
</dbReference>